<evidence type="ECO:0000256" key="1">
    <source>
        <dbReference type="ARBA" id="ARBA00022741"/>
    </source>
</evidence>
<evidence type="ECO:0000256" key="4">
    <source>
        <dbReference type="ARBA" id="ARBA00022840"/>
    </source>
</evidence>
<dbReference type="Gene3D" id="3.40.50.300">
    <property type="entry name" value="P-loop containing nucleotide triphosphate hydrolases"/>
    <property type="match status" value="2"/>
</dbReference>
<dbReference type="InterPro" id="IPR044742">
    <property type="entry name" value="DEAD/DEAH_RhlB"/>
</dbReference>
<evidence type="ECO:0000256" key="5">
    <source>
        <dbReference type="ARBA" id="ARBA00038437"/>
    </source>
</evidence>
<comment type="caution">
    <text evidence="11">The sequence shown here is derived from an EMBL/GenBank/DDBJ whole genome shotgun (WGS) entry which is preliminary data.</text>
</comment>
<keyword evidence="2 7" id="KW-0378">Hydrolase</keyword>
<name>A0A853IHT7_9GAMM</name>
<dbReference type="Gene3D" id="3.30.70.330">
    <property type="match status" value="1"/>
</dbReference>
<evidence type="ECO:0000256" key="3">
    <source>
        <dbReference type="ARBA" id="ARBA00022806"/>
    </source>
</evidence>
<dbReference type="AlphaFoldDB" id="A0A853IHT7"/>
<dbReference type="GO" id="GO:0005829">
    <property type="term" value="C:cytosol"/>
    <property type="evidence" value="ECO:0007669"/>
    <property type="project" value="TreeGrafter"/>
</dbReference>
<dbReference type="InterPro" id="IPR014014">
    <property type="entry name" value="RNA_helicase_DEAD_Q_motif"/>
</dbReference>
<dbReference type="Pfam" id="PF00271">
    <property type="entry name" value="Helicase_C"/>
    <property type="match status" value="1"/>
</dbReference>
<evidence type="ECO:0000259" key="8">
    <source>
        <dbReference type="PROSITE" id="PS51192"/>
    </source>
</evidence>
<dbReference type="SUPFAM" id="SSF52540">
    <property type="entry name" value="P-loop containing nucleoside triphosphate hydrolases"/>
    <property type="match status" value="1"/>
</dbReference>
<feature type="domain" description="Helicase C-terminal" evidence="9">
    <location>
        <begin position="216"/>
        <end position="377"/>
    </location>
</feature>
<dbReference type="PROSITE" id="PS51192">
    <property type="entry name" value="HELICASE_ATP_BIND_1"/>
    <property type="match status" value="1"/>
</dbReference>
<keyword evidence="4 7" id="KW-0067">ATP-binding</keyword>
<dbReference type="InterPro" id="IPR050079">
    <property type="entry name" value="DEAD_box_RNA_helicase"/>
</dbReference>
<feature type="domain" description="Helicase ATP-binding" evidence="8">
    <location>
        <begin position="35"/>
        <end position="206"/>
    </location>
</feature>
<dbReference type="PROSITE" id="PS51195">
    <property type="entry name" value="Q_MOTIF"/>
    <property type="match status" value="1"/>
</dbReference>
<proteinExistence type="inferred from homology"/>
<comment type="similarity">
    <text evidence="5 7">Belongs to the DEAD box helicase family.</text>
</comment>
<dbReference type="SMART" id="SM00490">
    <property type="entry name" value="HELICc"/>
    <property type="match status" value="1"/>
</dbReference>
<dbReference type="PANTHER" id="PTHR47959">
    <property type="entry name" value="ATP-DEPENDENT RNA HELICASE RHLE-RELATED"/>
    <property type="match status" value="1"/>
</dbReference>
<dbReference type="GO" id="GO:0003676">
    <property type="term" value="F:nucleic acid binding"/>
    <property type="evidence" value="ECO:0007669"/>
    <property type="project" value="InterPro"/>
</dbReference>
<dbReference type="GO" id="GO:0003724">
    <property type="term" value="F:RNA helicase activity"/>
    <property type="evidence" value="ECO:0007669"/>
    <property type="project" value="UniProtKB-EC"/>
</dbReference>
<evidence type="ECO:0000313" key="11">
    <source>
        <dbReference type="EMBL" id="NYZ68685.1"/>
    </source>
</evidence>
<protein>
    <submittedName>
        <fullName evidence="11">ATP-dependent RNA helicase DbpA</fullName>
        <ecNumber evidence="11">3.6.4.13</ecNumber>
    </submittedName>
</protein>
<dbReference type="Pfam" id="PF00270">
    <property type="entry name" value="DEAD"/>
    <property type="match status" value="1"/>
</dbReference>
<evidence type="ECO:0000256" key="2">
    <source>
        <dbReference type="ARBA" id="ARBA00022801"/>
    </source>
</evidence>
<dbReference type="EMBL" id="JACCKB010000048">
    <property type="protein sequence ID" value="NYZ68685.1"/>
    <property type="molecule type" value="Genomic_DNA"/>
</dbReference>
<reference evidence="11 12" key="1">
    <citation type="submission" date="2020-07" db="EMBL/GenBank/DDBJ databases">
        <title>Endozoicomonas sp. nov., isolated from sediment.</title>
        <authorList>
            <person name="Gu T."/>
        </authorList>
    </citation>
    <scope>NUCLEOTIDE SEQUENCE [LARGE SCALE GENOMIC DNA]</scope>
    <source>
        <strain evidence="11 12">SM1973</strain>
    </source>
</reference>
<sequence length="462" mass="50520">MSQTAFSSLKLKPALLNNLATLNYQEMTPIQAQSLPAVLQGKDVIAQGKTGSGKTAAFGLGLLNKLNEKLFHVQSLVLCPTRELADQVAKEIRKLARAIHNIKVLTLCGGMPFGPQIGSLEHGAHIIVGTPGRVEEHLRKGTLQLNNLTTLVLDEADRMLDMGFQAALDAIISKVPVQRQTLLFSATYPDQIQSIAKQIMQQPVIVQVAATHDNASIKQYFYKLENSKQRSTALRLLILKYRPESTVVFCNTKREAQEIADELCSHGFSALALHGDLEQKARDQTLVRFANKSASILVATDVAARGLDIDALDAVINYQVARDSEVHVHRIGRTGRAGSKGIACTLYSDNESYKIAGLEDYLNHVITPEPLPPFSLLEKTSYKPPMATLQIDGGKKQKVRPGDILGALTGSNGIAGKQVGKIHIFDYCAYVAVNREACKPALKKLSEGKLKGRSFRVRRIRG</sequence>
<dbReference type="PROSITE" id="PS51194">
    <property type="entry name" value="HELICASE_CTER"/>
    <property type="match status" value="1"/>
</dbReference>
<keyword evidence="12" id="KW-1185">Reference proteome</keyword>
<dbReference type="InterPro" id="IPR005580">
    <property type="entry name" value="DbpA/CsdA_RNA-bd_dom"/>
</dbReference>
<dbReference type="InterPro" id="IPR012677">
    <property type="entry name" value="Nucleotide-bd_a/b_plait_sf"/>
</dbReference>
<dbReference type="SMART" id="SM00487">
    <property type="entry name" value="DEXDc"/>
    <property type="match status" value="1"/>
</dbReference>
<evidence type="ECO:0000259" key="9">
    <source>
        <dbReference type="PROSITE" id="PS51194"/>
    </source>
</evidence>
<dbReference type="EC" id="3.6.4.13" evidence="11"/>
<feature type="short sequence motif" description="Q motif" evidence="6">
    <location>
        <begin position="4"/>
        <end position="32"/>
    </location>
</feature>
<evidence type="ECO:0000256" key="7">
    <source>
        <dbReference type="RuleBase" id="RU000492"/>
    </source>
</evidence>
<dbReference type="Proteomes" id="UP000569732">
    <property type="component" value="Unassembled WGS sequence"/>
</dbReference>
<dbReference type="PANTHER" id="PTHR47959:SF1">
    <property type="entry name" value="ATP-DEPENDENT RNA HELICASE DBPA"/>
    <property type="match status" value="1"/>
</dbReference>
<dbReference type="CDD" id="cd00268">
    <property type="entry name" value="DEADc"/>
    <property type="match status" value="1"/>
</dbReference>
<evidence type="ECO:0000313" key="12">
    <source>
        <dbReference type="Proteomes" id="UP000569732"/>
    </source>
</evidence>
<evidence type="ECO:0000256" key="6">
    <source>
        <dbReference type="PROSITE-ProRule" id="PRU00552"/>
    </source>
</evidence>
<dbReference type="InterPro" id="IPR000629">
    <property type="entry name" value="RNA-helicase_DEAD-box_CS"/>
</dbReference>
<dbReference type="InterPro" id="IPR027417">
    <property type="entry name" value="P-loop_NTPase"/>
</dbReference>
<dbReference type="CDD" id="cd12501">
    <property type="entry name" value="RRM_EcDbpA_like"/>
    <property type="match status" value="1"/>
</dbReference>
<dbReference type="CDD" id="cd18787">
    <property type="entry name" value="SF2_C_DEAD"/>
    <property type="match status" value="1"/>
</dbReference>
<dbReference type="Pfam" id="PF03880">
    <property type="entry name" value="DbpA"/>
    <property type="match status" value="1"/>
</dbReference>
<evidence type="ECO:0000259" key="10">
    <source>
        <dbReference type="PROSITE" id="PS51195"/>
    </source>
</evidence>
<dbReference type="PROSITE" id="PS00039">
    <property type="entry name" value="DEAD_ATP_HELICASE"/>
    <property type="match status" value="1"/>
</dbReference>
<dbReference type="GO" id="GO:0005524">
    <property type="term" value="F:ATP binding"/>
    <property type="evidence" value="ECO:0007669"/>
    <property type="project" value="UniProtKB-KW"/>
</dbReference>
<keyword evidence="3 7" id="KW-0347">Helicase</keyword>
<dbReference type="GO" id="GO:0016787">
    <property type="term" value="F:hydrolase activity"/>
    <property type="evidence" value="ECO:0007669"/>
    <property type="project" value="UniProtKB-KW"/>
</dbReference>
<dbReference type="InterPro" id="IPR001650">
    <property type="entry name" value="Helicase_C-like"/>
</dbReference>
<accession>A0A853IHT7</accession>
<gene>
    <name evidence="11" type="primary">dbpA</name>
    <name evidence="11" type="ORF">H0A36_21950</name>
</gene>
<keyword evidence="1 7" id="KW-0547">Nucleotide-binding</keyword>
<dbReference type="RefSeq" id="WP_180570688.1">
    <property type="nucleotide sequence ID" value="NZ_JACCKB010000048.1"/>
</dbReference>
<dbReference type="InterPro" id="IPR014001">
    <property type="entry name" value="Helicase_ATP-bd"/>
</dbReference>
<feature type="domain" description="DEAD-box RNA helicase Q" evidence="10">
    <location>
        <begin position="4"/>
        <end position="32"/>
    </location>
</feature>
<dbReference type="InterPro" id="IPR011545">
    <property type="entry name" value="DEAD/DEAH_box_helicase_dom"/>
</dbReference>
<organism evidence="11 12">
    <name type="scientific">Spartinivicinus marinus</name>
    <dbReference type="NCBI Taxonomy" id="2994442"/>
    <lineage>
        <taxon>Bacteria</taxon>
        <taxon>Pseudomonadati</taxon>
        <taxon>Pseudomonadota</taxon>
        <taxon>Gammaproteobacteria</taxon>
        <taxon>Oceanospirillales</taxon>
        <taxon>Zooshikellaceae</taxon>
        <taxon>Spartinivicinus</taxon>
    </lineage>
</organism>
<dbReference type="NCBIfam" id="NF008744">
    <property type="entry name" value="PRK11776.1"/>
    <property type="match status" value="1"/>
</dbReference>